<dbReference type="InterPro" id="IPR036291">
    <property type="entry name" value="NAD(P)-bd_dom_sf"/>
</dbReference>
<dbReference type="Pfam" id="PF03807">
    <property type="entry name" value="F420_oxidored"/>
    <property type="match status" value="1"/>
</dbReference>
<name>A0A3D9RYM2_9FLAO</name>
<dbReference type="RefSeq" id="WP_115879295.1">
    <property type="nucleotide sequence ID" value="NZ_QTTQ01000010.1"/>
</dbReference>
<dbReference type="SUPFAM" id="SSF51735">
    <property type="entry name" value="NAD(P)-binding Rossmann-fold domains"/>
    <property type="match status" value="1"/>
</dbReference>
<dbReference type="EMBL" id="QTTQ01000010">
    <property type="protein sequence ID" value="REE81745.1"/>
    <property type="molecule type" value="Genomic_DNA"/>
</dbReference>
<dbReference type="SUPFAM" id="SSF48179">
    <property type="entry name" value="6-phosphogluconate dehydrogenase C-terminal domain-like"/>
    <property type="match status" value="1"/>
</dbReference>
<evidence type="ECO:0000313" key="3">
    <source>
        <dbReference type="EMBL" id="REE81745.1"/>
    </source>
</evidence>
<dbReference type="InterPro" id="IPR037108">
    <property type="entry name" value="TM1727-like_C_sf"/>
</dbReference>
<dbReference type="InterPro" id="IPR018931">
    <property type="entry name" value="DUF2520"/>
</dbReference>
<evidence type="ECO:0000259" key="2">
    <source>
        <dbReference type="Pfam" id="PF10728"/>
    </source>
</evidence>
<proteinExistence type="predicted"/>
<evidence type="ECO:0000259" key="1">
    <source>
        <dbReference type="Pfam" id="PF03807"/>
    </source>
</evidence>
<feature type="domain" description="Pyrroline-5-carboxylate reductase catalytic N-terminal" evidence="1">
    <location>
        <begin position="4"/>
        <end position="87"/>
    </location>
</feature>
<dbReference type="AlphaFoldDB" id="A0A3D9RYM2"/>
<accession>A0A3D9RYM2</accession>
<dbReference type="Proteomes" id="UP000256429">
    <property type="component" value="Unassembled WGS sequence"/>
</dbReference>
<dbReference type="Gene3D" id="3.40.50.720">
    <property type="entry name" value="NAD(P)-binding Rossmann-like Domain"/>
    <property type="match status" value="1"/>
</dbReference>
<organism evidence="3 4">
    <name type="scientific">Lutibacter oceani</name>
    <dbReference type="NCBI Taxonomy" id="1853311"/>
    <lineage>
        <taxon>Bacteria</taxon>
        <taxon>Pseudomonadati</taxon>
        <taxon>Bacteroidota</taxon>
        <taxon>Flavobacteriia</taxon>
        <taxon>Flavobacteriales</taxon>
        <taxon>Flavobacteriaceae</taxon>
        <taxon>Lutibacter</taxon>
    </lineage>
</organism>
<keyword evidence="4" id="KW-1185">Reference proteome</keyword>
<protein>
    <submittedName>
        <fullName evidence="3">Putative short-subunit dehydrogenase-like oxidoreductase (DUF2520 family)</fullName>
    </submittedName>
</protein>
<sequence>MIKVILLGGGNLAFHLTNCLLDTKNIQLVQVYNRSITKIEYLKSKTLITNNLEELKEADIYIIAVSDDAISKISAQLNVKNKLVVHTSGAANLNELKSISYKGVFYPLQTFSKDKKIDFSSIPICIEADSKSNLLLLEKLAKTISKSCYYINSEQRKKLHVAAVFVNNFVNHLYYIGNEICDKNNIPFEILLPIIKETAVKIESLSPFEAQTGPAKRNDLKTIKNHKTILTKHQKEIYTLLTKSIYATYGKKL</sequence>
<dbReference type="InterPro" id="IPR008927">
    <property type="entry name" value="6-PGluconate_DH-like_C_sf"/>
</dbReference>
<dbReference type="PANTHER" id="PTHR40459:SF1">
    <property type="entry name" value="CONSERVED HYPOTHETICAL ALANINE AND LEUCINE RICH PROTEIN"/>
    <property type="match status" value="1"/>
</dbReference>
<feature type="domain" description="DUF2520" evidence="2">
    <location>
        <begin position="122"/>
        <end position="245"/>
    </location>
</feature>
<reference evidence="3 4" key="1">
    <citation type="submission" date="2018-08" db="EMBL/GenBank/DDBJ databases">
        <title>Genomic Encyclopedia of Type Strains, Phase III (KMG-III): the genomes of soil and plant-associated and newly described type strains.</title>
        <authorList>
            <person name="Whitman W."/>
        </authorList>
    </citation>
    <scope>NUCLEOTIDE SEQUENCE [LARGE SCALE GENOMIC DNA]</scope>
    <source>
        <strain evidence="3 4">325-5</strain>
    </source>
</reference>
<evidence type="ECO:0000313" key="4">
    <source>
        <dbReference type="Proteomes" id="UP000256429"/>
    </source>
</evidence>
<comment type="caution">
    <text evidence="3">The sequence shown here is derived from an EMBL/GenBank/DDBJ whole genome shotgun (WGS) entry which is preliminary data.</text>
</comment>
<dbReference type="Gene3D" id="1.10.1040.20">
    <property type="entry name" value="ProC-like, C-terminal domain"/>
    <property type="match status" value="1"/>
</dbReference>
<dbReference type="OrthoDB" id="9810755at2"/>
<gene>
    <name evidence="3" type="ORF">BX611_1281</name>
</gene>
<dbReference type="PANTHER" id="PTHR40459">
    <property type="entry name" value="CONSERVED HYPOTHETICAL ALANINE AND LEUCINE RICH PROTEIN"/>
    <property type="match status" value="1"/>
</dbReference>
<dbReference type="Pfam" id="PF10728">
    <property type="entry name" value="DUF2520"/>
    <property type="match status" value="1"/>
</dbReference>
<dbReference type="InterPro" id="IPR028939">
    <property type="entry name" value="P5C_Rdtase_cat_N"/>
</dbReference>